<dbReference type="SMART" id="SM00776">
    <property type="entry name" value="NPCBM"/>
    <property type="match status" value="1"/>
</dbReference>
<proteinExistence type="inferred from homology"/>
<dbReference type="Pfam" id="PF02836">
    <property type="entry name" value="Glyco_hydro_2_C"/>
    <property type="match status" value="1"/>
</dbReference>
<reference evidence="7" key="1">
    <citation type="submission" date="2020-10" db="EMBL/GenBank/DDBJ databases">
        <authorList>
            <person name="Gilroy R."/>
        </authorList>
    </citation>
    <scope>NUCLEOTIDE SEQUENCE</scope>
    <source>
        <strain evidence="7">CHK157-1446</strain>
    </source>
</reference>
<feature type="chain" id="PRO_5039191636" evidence="5">
    <location>
        <begin position="30"/>
        <end position="1479"/>
    </location>
</feature>
<feature type="domain" description="Glycosyl hydrolase family 98 putative carbohydrate-binding module" evidence="6">
    <location>
        <begin position="898"/>
        <end position="1032"/>
    </location>
</feature>
<dbReference type="PANTHER" id="PTHR42732:SF1">
    <property type="entry name" value="BETA-MANNOSIDASE"/>
    <property type="match status" value="1"/>
</dbReference>
<name>A0A9D1EQ40_9FIRM</name>
<dbReference type="SUPFAM" id="SSF51445">
    <property type="entry name" value="(Trans)glycosidases"/>
    <property type="match status" value="1"/>
</dbReference>
<evidence type="ECO:0000259" key="6">
    <source>
        <dbReference type="SMART" id="SM00776"/>
    </source>
</evidence>
<organism evidence="7 8">
    <name type="scientific">Candidatus Faeciplasma gallinarum</name>
    <dbReference type="NCBI Taxonomy" id="2840799"/>
    <lineage>
        <taxon>Bacteria</taxon>
        <taxon>Bacillati</taxon>
        <taxon>Bacillota</taxon>
        <taxon>Clostridia</taxon>
        <taxon>Eubacteriales</taxon>
        <taxon>Oscillospiraceae</taxon>
        <taxon>Oscillospiraceae incertae sedis</taxon>
        <taxon>Candidatus Faeciplasma</taxon>
    </lineage>
</organism>
<sequence length="1479" mass="164259">MKKLKSIFKSKLFKSVLSGVLIASMVAGALPAAALSVNAQTNSEDIMEEFERQEIIFNQDWKFIRQDVEGAQAADFDDTYWYNVGLPHDFSIPYWQEESHYTGYGWYRKTFTVGPEWEGKRLFLDFDGVFHTAELYVNGEYVGTHRGGYTGFEFDITDYVNQGENVVAVRVNNIWDPTLAPRSGEHMFTGGIYRDVNLVVTSPVHVTWYGTFVQTPDVSAEEANVRMQVEVQNDSSSDKNVKVISYVYDADDKEVLSIESSQRTLAAGEMYNFDDTSEMLENPHLWSVDDPYMYKVLTYVYVDGVCVDQFESPLGFRWFEWTSDEGFFLNGEHLWIDGVNAHQDHAGWANAVTTAALKRDVAMIKEAGFNFIRGSHYPHSPAYAEACDEMGILFWSEACFWSTSAWGEGTQNGTSDDYLADGYPTVNSNGEQEAFEQSCMDMLYEMIRINRNHPSIIVWSMGNEQFFGDNHDLKKALISKMAAYAKELDPTRPTAMGGTQRGGYDKLENVDIAGYNGDGAEMPEYQDPGVPNMVSEYSTHTQNRPGEFSAFWGSVMVDENGDPIEYEWRSGQALWCAFHHGSILSRSYGDMGIIDYYRLPLQQWYYYRYRNTGVEPEQSSEGTATRLSIEASDETITDDGTQDTHLIVTVEDDNGTWLNDEIAVTLEVIDGPGIFPTGKTMEFVPGDSMRDGKCAIEFRSYYPGVTTIRASADGLESAEIQITTTGEEGRVEPDISTMYGSFMSGGNVPNPIEEAEPYAYINYYNVPMTASSGTESRLNILDGDLTTEWVADEPGSGQYLRIELEHGGMSLYKAKLSFNGTVYPYTISYKELNLDEPEWKTLVSYDGETIKTRPVEETFYGEYMRFLRIEFTDVPEDEYANLAEIELYGIRSEPDGFKTGYMYLSDLGIPQDAKAQQDAAYDGDTLRVDSTTYQKGIGTAADSDIVFDLEGDAAGYARFRCTVGVDSGTPTEAQVTVRVYGDGQLMYEKDIDNKNESFDIDLSIKDVKQLQLSVSGNNSNVYVDWADAKLIGAIRDISKDPETIEASYFAGTETIVAGQTYEAEIDFNGVSTEAVNIAGMLTLYNADGSINTAEYGELSIQRNGKGIMRISMDIPSDAEVGSYTSFIAWNKDTLSTVCDEVTASRVTGDPEKDKYQPAQVAVPTGYWANITGDMLTKSNGWAEWDAPQTVTGYELYVDAGTYNGSWIETSFTGSRVKVIAKKDGSKVGAKIYIDGELISEVSTYAAQDSYEEVFDSGELEYAEHTIRIEPTGVFGIDCVQYYTDFSDSSEDRSALVSAVEEYQTLNEDDYSGGWVRFRSALEDAKTIIGTPGYTQDEIDAAVEELNEAAGELTMYAERDLSALKDAIVGALEVVYDEDASDKYDLSLAPEFTDTTFAAVDCLNTRRMQQEDVDSAAAALNTAIEELTSSHPSSPDDNRQSSDSGSMPVAAIIALAAVAVVLVAAIAAYFAVKKKKNKAQ</sequence>
<keyword evidence="3" id="KW-0326">Glycosidase</keyword>
<keyword evidence="2" id="KW-0378">Hydrolase</keyword>
<dbReference type="Gene3D" id="1.20.1270.70">
    <property type="entry name" value="Designed single chain three-helix bundle"/>
    <property type="match status" value="1"/>
</dbReference>
<dbReference type="Pfam" id="PF00703">
    <property type="entry name" value="Glyco_hydro_2"/>
    <property type="match status" value="1"/>
</dbReference>
<feature type="signal peptide" evidence="5">
    <location>
        <begin position="1"/>
        <end position="29"/>
    </location>
</feature>
<dbReference type="Gene3D" id="2.60.40.10">
    <property type="entry name" value="Immunoglobulins"/>
    <property type="match status" value="2"/>
</dbReference>
<dbReference type="Pfam" id="PF02837">
    <property type="entry name" value="Glyco_hydro_2_N"/>
    <property type="match status" value="1"/>
</dbReference>
<dbReference type="Gene3D" id="3.20.20.80">
    <property type="entry name" value="Glycosidases"/>
    <property type="match status" value="1"/>
</dbReference>
<keyword evidence="4" id="KW-1133">Transmembrane helix</keyword>
<feature type="transmembrane region" description="Helical" evidence="4">
    <location>
        <begin position="1448"/>
        <end position="1471"/>
    </location>
</feature>
<reference evidence="7" key="2">
    <citation type="journal article" date="2021" name="PeerJ">
        <title>Extensive microbial diversity within the chicken gut microbiome revealed by metagenomics and culture.</title>
        <authorList>
            <person name="Gilroy R."/>
            <person name="Ravi A."/>
            <person name="Getino M."/>
            <person name="Pursley I."/>
            <person name="Horton D.L."/>
            <person name="Alikhan N.F."/>
            <person name="Baker D."/>
            <person name="Gharbi K."/>
            <person name="Hall N."/>
            <person name="Watson M."/>
            <person name="Adriaenssens E.M."/>
            <person name="Foster-Nyarko E."/>
            <person name="Jarju S."/>
            <person name="Secka A."/>
            <person name="Antonio M."/>
            <person name="Oren A."/>
            <person name="Chaudhuri R.R."/>
            <person name="La Ragione R."/>
            <person name="Hildebrand F."/>
            <person name="Pallen M.J."/>
        </authorList>
    </citation>
    <scope>NUCLEOTIDE SEQUENCE</scope>
    <source>
        <strain evidence="7">CHK157-1446</strain>
    </source>
</reference>
<dbReference type="Gene3D" id="2.60.120.260">
    <property type="entry name" value="Galactose-binding domain-like"/>
    <property type="match status" value="3"/>
</dbReference>
<gene>
    <name evidence="7" type="ORF">IAD01_07025</name>
</gene>
<dbReference type="SUPFAM" id="SSF49785">
    <property type="entry name" value="Galactose-binding domain-like"/>
    <property type="match status" value="3"/>
</dbReference>
<evidence type="ECO:0000256" key="3">
    <source>
        <dbReference type="ARBA" id="ARBA00023295"/>
    </source>
</evidence>
<dbReference type="InterPro" id="IPR008979">
    <property type="entry name" value="Galactose-bd-like_sf"/>
</dbReference>
<comment type="caution">
    <text evidence="7">The sequence shown here is derived from an EMBL/GenBank/DDBJ whole genome shotgun (WGS) entry which is preliminary data.</text>
</comment>
<protein>
    <submittedName>
        <fullName evidence="7">NPCBM/NEW2 domain-containing protein</fullName>
    </submittedName>
</protein>
<dbReference type="Pfam" id="PF07554">
    <property type="entry name" value="FIVAR"/>
    <property type="match status" value="2"/>
</dbReference>
<evidence type="ECO:0000313" key="8">
    <source>
        <dbReference type="Proteomes" id="UP000823982"/>
    </source>
</evidence>
<keyword evidence="5" id="KW-0732">Signal</keyword>
<dbReference type="InterPro" id="IPR006104">
    <property type="entry name" value="Glyco_hydro_2_N"/>
</dbReference>
<dbReference type="InterPro" id="IPR006102">
    <property type="entry name" value="Ig-like_GH2"/>
</dbReference>
<dbReference type="EMBL" id="DVIR01000064">
    <property type="protein sequence ID" value="HIS25135.1"/>
    <property type="molecule type" value="Genomic_DNA"/>
</dbReference>
<keyword evidence="4" id="KW-0472">Membrane</keyword>
<evidence type="ECO:0000256" key="2">
    <source>
        <dbReference type="ARBA" id="ARBA00022801"/>
    </source>
</evidence>
<dbReference type="SUPFAM" id="SSF49303">
    <property type="entry name" value="beta-Galactosidase/glucuronidase domain"/>
    <property type="match status" value="1"/>
</dbReference>
<dbReference type="InterPro" id="IPR006103">
    <property type="entry name" value="Glyco_hydro_2_cat"/>
</dbReference>
<dbReference type="InterPro" id="IPR038637">
    <property type="entry name" value="NPCBM_sf"/>
</dbReference>
<evidence type="ECO:0000256" key="1">
    <source>
        <dbReference type="ARBA" id="ARBA00007401"/>
    </source>
</evidence>
<dbReference type="InterPro" id="IPR051913">
    <property type="entry name" value="GH2_Domain-Containing"/>
</dbReference>
<evidence type="ECO:0000313" key="7">
    <source>
        <dbReference type="EMBL" id="HIS25135.1"/>
    </source>
</evidence>
<evidence type="ECO:0000256" key="5">
    <source>
        <dbReference type="SAM" id="SignalP"/>
    </source>
</evidence>
<dbReference type="InterPro" id="IPR017853">
    <property type="entry name" value="GH"/>
</dbReference>
<dbReference type="PRINTS" id="PR00132">
    <property type="entry name" value="GLHYDRLASE2"/>
</dbReference>
<evidence type="ECO:0000256" key="4">
    <source>
        <dbReference type="SAM" id="Phobius"/>
    </source>
</evidence>
<dbReference type="Proteomes" id="UP000823982">
    <property type="component" value="Unassembled WGS sequence"/>
</dbReference>
<dbReference type="InterPro" id="IPR036156">
    <property type="entry name" value="Beta-gal/glucu_dom_sf"/>
</dbReference>
<dbReference type="GO" id="GO:0004553">
    <property type="term" value="F:hydrolase activity, hydrolyzing O-glycosyl compounds"/>
    <property type="evidence" value="ECO:0007669"/>
    <property type="project" value="InterPro"/>
</dbReference>
<dbReference type="Gene3D" id="2.60.120.1060">
    <property type="entry name" value="NPCBM/NEW2 domain"/>
    <property type="match status" value="1"/>
</dbReference>
<dbReference type="PROSITE" id="PS00608">
    <property type="entry name" value="GLYCOSYL_HYDROL_F2_2"/>
    <property type="match status" value="1"/>
</dbReference>
<keyword evidence="4" id="KW-0812">Transmembrane</keyword>
<dbReference type="InterPro" id="IPR013783">
    <property type="entry name" value="Ig-like_fold"/>
</dbReference>
<comment type="similarity">
    <text evidence="1">Belongs to the glycosyl hydrolase 2 family.</text>
</comment>
<dbReference type="PANTHER" id="PTHR42732">
    <property type="entry name" value="BETA-GALACTOSIDASE"/>
    <property type="match status" value="1"/>
</dbReference>
<dbReference type="GO" id="GO:0005975">
    <property type="term" value="P:carbohydrate metabolic process"/>
    <property type="evidence" value="ECO:0007669"/>
    <property type="project" value="InterPro"/>
</dbReference>
<dbReference type="Pfam" id="PF08305">
    <property type="entry name" value="NPCBM"/>
    <property type="match status" value="1"/>
</dbReference>
<accession>A0A9D1EQ40</accession>
<dbReference type="InterPro" id="IPR006101">
    <property type="entry name" value="Glyco_hydro_2"/>
</dbReference>
<dbReference type="InterPro" id="IPR023232">
    <property type="entry name" value="Glyco_hydro_2_AS"/>
</dbReference>
<dbReference type="InterPro" id="IPR013222">
    <property type="entry name" value="Glyco_hyd_98_carb-bd"/>
</dbReference>